<evidence type="ECO:0000256" key="2">
    <source>
        <dbReference type="SAM" id="Phobius"/>
    </source>
</evidence>
<feature type="region of interest" description="Disordered" evidence="1">
    <location>
        <begin position="353"/>
        <end position="405"/>
    </location>
</feature>
<feature type="compositionally biased region" description="Gly residues" evidence="1">
    <location>
        <begin position="358"/>
        <end position="367"/>
    </location>
</feature>
<feature type="transmembrane region" description="Helical" evidence="2">
    <location>
        <begin position="155"/>
        <end position="176"/>
    </location>
</feature>
<dbReference type="EMBL" id="NAJN01001173">
    <property type="protein sequence ID" value="TKA65139.1"/>
    <property type="molecule type" value="Genomic_DNA"/>
</dbReference>
<proteinExistence type="predicted"/>
<dbReference type="OrthoDB" id="5411678at2759"/>
<feature type="region of interest" description="Disordered" evidence="1">
    <location>
        <begin position="213"/>
        <end position="283"/>
    </location>
</feature>
<dbReference type="Proteomes" id="UP000308768">
    <property type="component" value="Unassembled WGS sequence"/>
</dbReference>
<protein>
    <submittedName>
        <fullName evidence="3">Uncharacterized protein</fullName>
    </submittedName>
</protein>
<name>A0A4V5NDY4_9PEZI</name>
<reference evidence="3 4" key="1">
    <citation type="submission" date="2017-03" db="EMBL/GenBank/DDBJ databases">
        <title>Genomes of endolithic fungi from Antarctica.</title>
        <authorList>
            <person name="Coleine C."/>
            <person name="Masonjones S."/>
            <person name="Stajich J.E."/>
        </authorList>
    </citation>
    <scope>NUCLEOTIDE SEQUENCE [LARGE SCALE GENOMIC DNA]</scope>
    <source>
        <strain evidence="3 4">CCFEE 5187</strain>
    </source>
</reference>
<evidence type="ECO:0000256" key="1">
    <source>
        <dbReference type="SAM" id="MobiDB-lite"/>
    </source>
</evidence>
<accession>A0A4V5NDY4</accession>
<feature type="region of interest" description="Disordered" evidence="1">
    <location>
        <begin position="308"/>
        <end position="336"/>
    </location>
</feature>
<keyword evidence="2" id="KW-0472">Membrane</keyword>
<feature type="region of interest" description="Disordered" evidence="1">
    <location>
        <begin position="108"/>
        <end position="140"/>
    </location>
</feature>
<sequence>MPSGSSFSSSVFSQSSASAAGASSASVQASISSAIASSVSAAVLAPQSTVYVEPSSTYVVTSIISASAAAPTTQLVTSVVTQPATDGGVPQPPVTVVVTSVNQPATTAAPANTNAAATTSAAPSSTSSAPASLQNNGNGTTTAASGGLSAGGKTAVAVVVPVVVVALLVLAGLFLWRRRKQRKNAEEARRKEVEEYGFNPNHDPTLPVVGVGRADSPEMAEDPSGYRGWGNTTNPSNRKLSTNLSGGIAGLSDSSSNPGGYHSPSSPITGPGSDGHSGDPLVEHQRDTMHSDELGAIGVLGAAPIAGVNRSEMRRGPSNASSSYSAGQRSDVSEPPLPAIGIAQEYHPDLTYYQAGPYGDGTYGGGQQPVQQQPVIRDVSARRNTRIENPSIFPQQGNSGISQNF</sequence>
<feature type="compositionally biased region" description="Polar residues" evidence="1">
    <location>
        <begin position="252"/>
        <end position="268"/>
    </location>
</feature>
<organism evidence="3 4">
    <name type="scientific">Cryomyces minteri</name>
    <dbReference type="NCBI Taxonomy" id="331657"/>
    <lineage>
        <taxon>Eukaryota</taxon>
        <taxon>Fungi</taxon>
        <taxon>Dikarya</taxon>
        <taxon>Ascomycota</taxon>
        <taxon>Pezizomycotina</taxon>
        <taxon>Dothideomycetes</taxon>
        <taxon>Dothideomycetes incertae sedis</taxon>
        <taxon>Cryomyces</taxon>
    </lineage>
</organism>
<keyword evidence="2" id="KW-0812">Transmembrane</keyword>
<feature type="compositionally biased region" description="Polar residues" evidence="1">
    <location>
        <begin position="318"/>
        <end position="330"/>
    </location>
</feature>
<feature type="compositionally biased region" description="Polar residues" evidence="1">
    <location>
        <begin position="392"/>
        <end position="405"/>
    </location>
</feature>
<keyword evidence="2" id="KW-1133">Transmembrane helix</keyword>
<comment type="caution">
    <text evidence="3">The sequence shown here is derived from an EMBL/GenBank/DDBJ whole genome shotgun (WGS) entry which is preliminary data.</text>
</comment>
<evidence type="ECO:0000313" key="3">
    <source>
        <dbReference type="EMBL" id="TKA65139.1"/>
    </source>
</evidence>
<gene>
    <name evidence="3" type="ORF">B0A49_11153</name>
</gene>
<keyword evidence="4" id="KW-1185">Reference proteome</keyword>
<dbReference type="AlphaFoldDB" id="A0A4V5NDY4"/>
<evidence type="ECO:0000313" key="4">
    <source>
        <dbReference type="Proteomes" id="UP000308768"/>
    </source>
</evidence>
<feature type="compositionally biased region" description="Polar residues" evidence="1">
    <location>
        <begin position="230"/>
        <end position="245"/>
    </location>
</feature>